<dbReference type="AlphaFoldDB" id="A0A7C8LH00"/>
<name>A0A7C8LH00_9FIRM</name>
<evidence type="ECO:0000313" key="3">
    <source>
        <dbReference type="Proteomes" id="UP000483018"/>
    </source>
</evidence>
<keyword evidence="3" id="KW-1185">Reference proteome</keyword>
<organism evidence="2 3">
    <name type="scientific">Defluviitalea raffinosedens</name>
    <dbReference type="NCBI Taxonomy" id="1450156"/>
    <lineage>
        <taxon>Bacteria</taxon>
        <taxon>Bacillati</taxon>
        <taxon>Bacillota</taxon>
        <taxon>Clostridia</taxon>
        <taxon>Lachnospirales</taxon>
        <taxon>Defluviitaleaceae</taxon>
        <taxon>Defluviitalea</taxon>
    </lineage>
</organism>
<protein>
    <submittedName>
        <fullName evidence="2">Uncharacterized protein</fullName>
    </submittedName>
</protein>
<evidence type="ECO:0000313" key="2">
    <source>
        <dbReference type="EMBL" id="KAE9634460.1"/>
    </source>
</evidence>
<gene>
    <name evidence="2" type="ORF">GND95_07245</name>
</gene>
<accession>A0A7C8LH00</accession>
<dbReference type="EMBL" id="WSLF01000005">
    <property type="protein sequence ID" value="KAE9634460.1"/>
    <property type="molecule type" value="Genomic_DNA"/>
</dbReference>
<evidence type="ECO:0000256" key="1">
    <source>
        <dbReference type="SAM" id="Coils"/>
    </source>
</evidence>
<dbReference type="Gene3D" id="2.120.10.70">
    <property type="entry name" value="Fucose-specific lectin"/>
    <property type="match status" value="1"/>
</dbReference>
<comment type="caution">
    <text evidence="2">The sequence shown here is derived from an EMBL/GenBank/DDBJ whole genome shotgun (WGS) entry which is preliminary data.</text>
</comment>
<proteinExistence type="predicted"/>
<dbReference type="Proteomes" id="UP000483018">
    <property type="component" value="Unassembled WGS sequence"/>
</dbReference>
<keyword evidence="1" id="KW-0175">Coiled coil</keyword>
<dbReference type="Gene3D" id="3.40.190.10">
    <property type="entry name" value="Periplasmic binding protein-like II"/>
    <property type="match status" value="1"/>
</dbReference>
<feature type="coiled-coil region" evidence="1">
    <location>
        <begin position="383"/>
        <end position="463"/>
    </location>
</feature>
<dbReference type="OrthoDB" id="1736719at2"/>
<dbReference type="RefSeq" id="WP_158740191.1">
    <property type="nucleotide sequence ID" value="NZ_JAFBEP010000002.1"/>
</dbReference>
<dbReference type="SUPFAM" id="SSF89372">
    <property type="entry name" value="Fucose-specific lectin"/>
    <property type="match status" value="1"/>
</dbReference>
<sequence>MTKERTNYYIIKQSKGTLWAFFHDNNDGICCMTYTYDAWSDKQIICENGTRNFSVYLDHRDQIHIFCQDPSGNILLYQYVSDEWKSEVLLYSKSGLLDSLHFDAIFNGEDLYLFYNLKDPNNNRYALVQQIAVKGTHWNTPSLIDYIDPLDQRPFSVYKDSNNNILLFYQKQQEGYQLGYKKYSQSMNTWSNFYPFDENKLSFGDASILINNQNIQCLYIKKEKHYSTLFYKFKTDSKWEVPQKLFEKAEISSCSLFMIDDHLWAAWISDGKLYSCYSTDWGHTFSNPSIHFSDRPALPTKAYYQSNFSQEQKRLRANELYIRPDEQIEFLIIPDVFPIISGKSIPLEDTFIPATEKVDNYLNEIKIHMNEVYEEIYLCKKQLREKEHQIAQLKYTLKTKNQDLSRLTYELNKSNEEHKKEISTLKERNKNLEKELQQKNNEIKVLEEKIIAQRKGMNILKQELELRKAPLIITTNEDSSYSKQNKTSLLRRIFSFEDEHSN</sequence>
<reference evidence="2 3" key="1">
    <citation type="submission" date="2019-12" db="EMBL/GenBank/DDBJ databases">
        <title>Defluviitalea raffinosedens, isolated from a biogas fermenter, genome sequencing and characterization.</title>
        <authorList>
            <person name="Rettenmaier R."/>
            <person name="Schneider M."/>
            <person name="Neuhaus K."/>
            <person name="Liebl W."/>
            <person name="Zverlov V."/>
        </authorList>
    </citation>
    <scope>NUCLEOTIDE SEQUENCE [LARGE SCALE GENOMIC DNA]</scope>
    <source>
        <strain evidence="2 3">249c-K6</strain>
    </source>
</reference>